<accession>A0A3B0YVB3</accession>
<dbReference type="EC" id="1.1.99.14" evidence="4"/>
<feature type="domain" description="FAD-binding PCMH-type" evidence="3">
    <location>
        <begin position="1"/>
        <end position="173"/>
    </location>
</feature>
<proteinExistence type="predicted"/>
<evidence type="ECO:0000256" key="1">
    <source>
        <dbReference type="ARBA" id="ARBA00022630"/>
    </source>
</evidence>
<dbReference type="GO" id="GO:0071949">
    <property type="term" value="F:FAD binding"/>
    <property type="evidence" value="ECO:0007669"/>
    <property type="project" value="InterPro"/>
</dbReference>
<dbReference type="InterPro" id="IPR036318">
    <property type="entry name" value="FAD-bd_PCMH-like_sf"/>
</dbReference>
<dbReference type="Pfam" id="PF01565">
    <property type="entry name" value="FAD_binding_4"/>
    <property type="match status" value="1"/>
</dbReference>
<keyword evidence="4" id="KW-0560">Oxidoreductase</keyword>
<dbReference type="EMBL" id="UOFN01000120">
    <property type="protein sequence ID" value="VAW79813.1"/>
    <property type="molecule type" value="Genomic_DNA"/>
</dbReference>
<dbReference type="InterPro" id="IPR016164">
    <property type="entry name" value="FAD-linked_Oxase-like_C"/>
</dbReference>
<protein>
    <submittedName>
        <fullName evidence="4">Glycolate dehydrogenase, FAD-binding subunit GlcE</fullName>
        <ecNumber evidence="4">1.1.99.14</ecNumber>
    </submittedName>
</protein>
<name>A0A3B0YVB3_9ZZZZ</name>
<dbReference type="InterPro" id="IPR016169">
    <property type="entry name" value="FAD-bd_PCMH_sub2"/>
</dbReference>
<dbReference type="SUPFAM" id="SSF55103">
    <property type="entry name" value="FAD-linked oxidases, C-terminal domain"/>
    <property type="match status" value="1"/>
</dbReference>
<keyword evidence="1" id="KW-0285">Flavoprotein</keyword>
<dbReference type="Gene3D" id="3.30.465.10">
    <property type="match status" value="1"/>
</dbReference>
<gene>
    <name evidence="4" type="ORF">MNBD_GAMMA15-1837</name>
</gene>
<dbReference type="PANTHER" id="PTHR11748:SF103">
    <property type="entry name" value="GLYCOLATE OXIDASE SUBUNIT GLCE"/>
    <property type="match status" value="1"/>
</dbReference>
<dbReference type="NCBIfam" id="NF008439">
    <property type="entry name" value="PRK11282.1"/>
    <property type="match status" value="1"/>
</dbReference>
<keyword evidence="2" id="KW-0274">FAD</keyword>
<dbReference type="GO" id="GO:0019154">
    <property type="term" value="F:glycolate dehydrogenase activity"/>
    <property type="evidence" value="ECO:0007669"/>
    <property type="project" value="UniProtKB-EC"/>
</dbReference>
<evidence type="ECO:0000313" key="4">
    <source>
        <dbReference type="EMBL" id="VAW79813.1"/>
    </source>
</evidence>
<dbReference type="SUPFAM" id="SSF56176">
    <property type="entry name" value="FAD-binding/transporter-associated domain-like"/>
    <property type="match status" value="1"/>
</dbReference>
<organism evidence="4">
    <name type="scientific">hydrothermal vent metagenome</name>
    <dbReference type="NCBI Taxonomy" id="652676"/>
    <lineage>
        <taxon>unclassified sequences</taxon>
        <taxon>metagenomes</taxon>
        <taxon>ecological metagenomes</taxon>
    </lineage>
</organism>
<dbReference type="PROSITE" id="PS51387">
    <property type="entry name" value="FAD_PCMH"/>
    <property type="match status" value="1"/>
</dbReference>
<dbReference type="AlphaFoldDB" id="A0A3B0YVB3"/>
<dbReference type="InterPro" id="IPR006094">
    <property type="entry name" value="Oxid_FAD_bind_N"/>
</dbReference>
<reference evidence="4" key="1">
    <citation type="submission" date="2018-06" db="EMBL/GenBank/DDBJ databases">
        <authorList>
            <person name="Zhirakovskaya E."/>
        </authorList>
    </citation>
    <scope>NUCLEOTIDE SEQUENCE</scope>
</reference>
<evidence type="ECO:0000259" key="3">
    <source>
        <dbReference type="PROSITE" id="PS51387"/>
    </source>
</evidence>
<evidence type="ECO:0000256" key="2">
    <source>
        <dbReference type="ARBA" id="ARBA00022827"/>
    </source>
</evidence>
<dbReference type="Gene3D" id="1.10.45.10">
    <property type="entry name" value="Vanillyl-alcohol Oxidase, Chain A, domain 4"/>
    <property type="match status" value="1"/>
</dbReference>
<dbReference type="InterPro" id="IPR016171">
    <property type="entry name" value="Vanillyl_alc_oxidase_C-sub2"/>
</dbReference>
<sequence>MTDADLTEQFCAQIRDASETHTSLRFTGGNSKAFYGHPCNAEQNIETRTHCGVISYEPSELVVQARSGTPLRDIEMLLADNGQMLAFDPPHFNSGTTLGGTIAAGLSGPRRPWRGAARDFVLGTQVINGKGESLHFGGQVMKNVAGYDVSRLMAGSLGTLGLITEVSLKVLPRPDCEYTLKQVCDQAEALRRFADWGCRPLPLSAACWYEEYLYLRLSGNEDSLRHAQHQLGDGLLETLPDWWNSIRDQQHPFFNRPDPLWRCSVPPATPPLALEGGWFIDWGGAQRWLYSKEKPEHIRNLVASVGGHATLFRHAPENVEVFHPLPAPLLKLQQRIKHAMDPSGILNPGRLYPEL</sequence>
<dbReference type="InterPro" id="IPR016166">
    <property type="entry name" value="FAD-bd_PCMH"/>
</dbReference>
<dbReference type="PANTHER" id="PTHR11748">
    <property type="entry name" value="D-LACTATE DEHYDROGENASE"/>
    <property type="match status" value="1"/>
</dbReference>